<dbReference type="AlphaFoldDB" id="A0A329MG42"/>
<proteinExistence type="predicted"/>
<dbReference type="PANTHER" id="PTHR34796:SF1">
    <property type="entry name" value="EXPRESSED PROTEIN"/>
    <property type="match status" value="1"/>
</dbReference>
<evidence type="ECO:0000313" key="2">
    <source>
        <dbReference type="EMBL" id="RAV18790.1"/>
    </source>
</evidence>
<gene>
    <name evidence="2" type="ORF">DQG23_23960</name>
</gene>
<evidence type="ECO:0000256" key="1">
    <source>
        <dbReference type="SAM" id="MobiDB-lite"/>
    </source>
</evidence>
<dbReference type="Pfam" id="PF03745">
    <property type="entry name" value="DUF309"/>
    <property type="match status" value="1"/>
</dbReference>
<evidence type="ECO:0000313" key="3">
    <source>
        <dbReference type="Proteomes" id="UP000250369"/>
    </source>
</evidence>
<dbReference type="InterPro" id="IPR023203">
    <property type="entry name" value="TTHA0068_sf"/>
</dbReference>
<reference evidence="2 3" key="1">
    <citation type="journal article" date="2009" name="Int. J. Syst. Evol. Microbiol.">
        <title>Paenibacillus contaminans sp. nov., isolated from a contaminated laboratory plate.</title>
        <authorList>
            <person name="Chou J.H."/>
            <person name="Lee J.H."/>
            <person name="Lin M.C."/>
            <person name="Chang P.S."/>
            <person name="Arun A.B."/>
            <person name="Young C.C."/>
            <person name="Chen W.M."/>
        </authorList>
    </citation>
    <scope>NUCLEOTIDE SEQUENCE [LARGE SCALE GENOMIC DNA]</scope>
    <source>
        <strain evidence="2 3">CKOBP-6</strain>
    </source>
</reference>
<dbReference type="EMBL" id="QMFB01000015">
    <property type="protein sequence ID" value="RAV18790.1"/>
    <property type="molecule type" value="Genomic_DNA"/>
</dbReference>
<accession>A0A329MG42</accession>
<dbReference type="PANTHER" id="PTHR34796">
    <property type="entry name" value="EXPRESSED PROTEIN"/>
    <property type="match status" value="1"/>
</dbReference>
<feature type="region of interest" description="Disordered" evidence="1">
    <location>
        <begin position="148"/>
        <end position="179"/>
    </location>
</feature>
<keyword evidence="3" id="KW-1185">Reference proteome</keyword>
<comment type="caution">
    <text evidence="2">The sequence shown here is derived from an EMBL/GenBank/DDBJ whole genome shotgun (WGS) entry which is preliminary data.</text>
</comment>
<dbReference type="InterPro" id="IPR005500">
    <property type="entry name" value="DUF309"/>
</dbReference>
<dbReference type="RefSeq" id="WP_113033407.1">
    <property type="nucleotide sequence ID" value="NZ_QMFB01000015.1"/>
</dbReference>
<organism evidence="2 3">
    <name type="scientific">Paenibacillus contaminans</name>
    <dbReference type="NCBI Taxonomy" id="450362"/>
    <lineage>
        <taxon>Bacteria</taxon>
        <taxon>Bacillati</taxon>
        <taxon>Bacillota</taxon>
        <taxon>Bacilli</taxon>
        <taxon>Bacillales</taxon>
        <taxon>Paenibacillaceae</taxon>
        <taxon>Paenibacillus</taxon>
    </lineage>
</organism>
<protein>
    <submittedName>
        <fullName evidence="2">DUF309 domain-containing protein</fullName>
    </submittedName>
</protein>
<dbReference type="OrthoDB" id="165483at2"/>
<dbReference type="SUPFAM" id="SSF140663">
    <property type="entry name" value="TTHA0068-like"/>
    <property type="match status" value="1"/>
</dbReference>
<name>A0A329MG42_9BACL</name>
<dbReference type="Gene3D" id="1.10.3450.10">
    <property type="entry name" value="TTHA0068-like"/>
    <property type="match status" value="1"/>
</dbReference>
<sequence length="179" mass="20998">MREYPEAYVSYLVEFHAKRDFFECHELLEEYWKEVPDSPYSDLWVGLIQLAVALYHERRGNIAGAAKMMKSAIGKLSDERIYELGIDAAKLLPLLRDRSAMLHGSSIKNYADMNIPLVHKELEQACIDVCRSQGLVWHSASEMTNRELLDRHTRRDRSEVIKERERQQALKQLQRETRH</sequence>
<dbReference type="Proteomes" id="UP000250369">
    <property type="component" value="Unassembled WGS sequence"/>
</dbReference>